<evidence type="ECO:0000259" key="4">
    <source>
        <dbReference type="Pfam" id="PF13354"/>
    </source>
</evidence>
<accession>A0A419W6Z6</accession>
<proteinExistence type="inferred from homology"/>
<comment type="catalytic activity">
    <reaction evidence="1">
        <text>a beta-lactam + H2O = a substituted beta-amino acid</text>
        <dbReference type="Rhea" id="RHEA:20401"/>
        <dbReference type="ChEBI" id="CHEBI:15377"/>
        <dbReference type="ChEBI" id="CHEBI:35627"/>
        <dbReference type="ChEBI" id="CHEBI:140347"/>
        <dbReference type="EC" id="3.5.2.6"/>
    </reaction>
</comment>
<dbReference type="SUPFAM" id="SSF56601">
    <property type="entry name" value="beta-lactamase/transpeptidase-like"/>
    <property type="match status" value="1"/>
</dbReference>
<protein>
    <recommendedName>
        <fullName evidence="3">beta-lactamase</fullName>
        <ecNumber evidence="3">3.5.2.6</ecNumber>
    </recommendedName>
</protein>
<dbReference type="EMBL" id="RAPN01000001">
    <property type="protein sequence ID" value="RKD91244.1"/>
    <property type="molecule type" value="Genomic_DNA"/>
</dbReference>
<dbReference type="InterPro" id="IPR012338">
    <property type="entry name" value="Beta-lactam/transpept-like"/>
</dbReference>
<evidence type="ECO:0000256" key="2">
    <source>
        <dbReference type="ARBA" id="ARBA00009009"/>
    </source>
</evidence>
<feature type="domain" description="Beta-lactamase class A catalytic" evidence="4">
    <location>
        <begin position="87"/>
        <end position="128"/>
    </location>
</feature>
<dbReference type="EC" id="3.5.2.6" evidence="3"/>
<evidence type="ECO:0000256" key="3">
    <source>
        <dbReference type="ARBA" id="ARBA00012865"/>
    </source>
</evidence>
<organism evidence="5 6">
    <name type="scientific">Mangrovibacterium diazotrophicum</name>
    <dbReference type="NCBI Taxonomy" id="1261403"/>
    <lineage>
        <taxon>Bacteria</taxon>
        <taxon>Pseudomonadati</taxon>
        <taxon>Bacteroidota</taxon>
        <taxon>Bacteroidia</taxon>
        <taxon>Marinilabiliales</taxon>
        <taxon>Prolixibacteraceae</taxon>
        <taxon>Mangrovibacterium</taxon>
    </lineage>
</organism>
<dbReference type="PANTHER" id="PTHR35333:SF3">
    <property type="entry name" value="BETA-LACTAMASE-TYPE TRANSPEPTIDASE FOLD CONTAINING PROTEIN"/>
    <property type="match status" value="1"/>
</dbReference>
<comment type="similarity">
    <text evidence="2">Belongs to the class-A beta-lactamase family.</text>
</comment>
<dbReference type="InterPro" id="IPR000871">
    <property type="entry name" value="Beta-lactam_class-A"/>
</dbReference>
<dbReference type="GO" id="GO:0046677">
    <property type="term" value="P:response to antibiotic"/>
    <property type="evidence" value="ECO:0007669"/>
    <property type="project" value="InterPro"/>
</dbReference>
<dbReference type="AlphaFoldDB" id="A0A419W6Z6"/>
<dbReference type="Gene3D" id="3.40.710.10">
    <property type="entry name" value="DD-peptidase/beta-lactamase superfamily"/>
    <property type="match status" value="1"/>
</dbReference>
<dbReference type="PANTHER" id="PTHR35333">
    <property type="entry name" value="BETA-LACTAMASE"/>
    <property type="match status" value="1"/>
</dbReference>
<comment type="caution">
    <text evidence="5">The sequence shown here is derived from an EMBL/GenBank/DDBJ whole genome shotgun (WGS) entry which is preliminary data.</text>
</comment>
<dbReference type="PROSITE" id="PS51257">
    <property type="entry name" value="PROKAR_LIPOPROTEIN"/>
    <property type="match status" value="1"/>
</dbReference>
<dbReference type="GO" id="GO:0008800">
    <property type="term" value="F:beta-lactamase activity"/>
    <property type="evidence" value="ECO:0007669"/>
    <property type="project" value="UniProtKB-EC"/>
</dbReference>
<evidence type="ECO:0000313" key="6">
    <source>
        <dbReference type="Proteomes" id="UP000283387"/>
    </source>
</evidence>
<feature type="domain" description="Beta-lactamase class A catalytic" evidence="4">
    <location>
        <begin position="137"/>
        <end position="284"/>
    </location>
</feature>
<name>A0A419W6Z6_9BACT</name>
<dbReference type="RefSeq" id="WP_211338011.1">
    <property type="nucleotide sequence ID" value="NZ_RAPN01000001.1"/>
</dbReference>
<evidence type="ECO:0000313" key="5">
    <source>
        <dbReference type="EMBL" id="RKD91244.1"/>
    </source>
</evidence>
<keyword evidence="6" id="KW-1185">Reference proteome</keyword>
<sequence>MRARIIVTFILLNINVLVGCGHRAAEERNLNMNLNLPLVLGKDTELKPLSELRDGDLQKKLDAEIDKNGKWKKLIDNKMMAVGLVDLRDLNNIRFASINGDEIMYAASLPKIAVLLATADALEKGELKETPAIHNDMRLMISRSNNEATTRLIDLLGYDKIREVVTSPEYKLYDPEQGGGLWVGKRYAKTGTRVPEPIKGISHAATADQVCRFYYMLIQGKLVSYDRSKQMLDMMIDPEIHHKFVNSIEKIRPNAKLFRKSGTWKNYHADSILVWGENDRFILVGLLQDDDGERILRQLIYTVEDVLDECDEALSLGK</sequence>
<dbReference type="Proteomes" id="UP000283387">
    <property type="component" value="Unassembled WGS sequence"/>
</dbReference>
<dbReference type="GO" id="GO:0030655">
    <property type="term" value="P:beta-lactam antibiotic catabolic process"/>
    <property type="evidence" value="ECO:0007669"/>
    <property type="project" value="InterPro"/>
</dbReference>
<dbReference type="InterPro" id="IPR045155">
    <property type="entry name" value="Beta-lactam_cat"/>
</dbReference>
<gene>
    <name evidence="5" type="ORF">BC643_1593</name>
</gene>
<reference evidence="5 6" key="1">
    <citation type="submission" date="2018-09" db="EMBL/GenBank/DDBJ databases">
        <title>Genomic Encyclopedia of Archaeal and Bacterial Type Strains, Phase II (KMG-II): from individual species to whole genera.</title>
        <authorList>
            <person name="Goeker M."/>
        </authorList>
    </citation>
    <scope>NUCLEOTIDE SEQUENCE [LARGE SCALE GENOMIC DNA]</scope>
    <source>
        <strain evidence="5 6">DSM 27148</strain>
    </source>
</reference>
<evidence type="ECO:0000256" key="1">
    <source>
        <dbReference type="ARBA" id="ARBA00001526"/>
    </source>
</evidence>
<dbReference type="Pfam" id="PF13354">
    <property type="entry name" value="Beta-lactamase2"/>
    <property type="match status" value="2"/>
</dbReference>